<keyword evidence="1" id="KW-1133">Transmembrane helix</keyword>
<dbReference type="EMBL" id="RJUF01000184">
    <property type="protein sequence ID" value="MCP9765538.1"/>
    <property type="molecule type" value="Genomic_DNA"/>
</dbReference>
<evidence type="ECO:0000313" key="2">
    <source>
        <dbReference type="EMBL" id="MCP9765538.1"/>
    </source>
</evidence>
<dbReference type="AlphaFoldDB" id="A0AAE3H610"/>
<evidence type="ECO:0000313" key="3">
    <source>
        <dbReference type="Proteomes" id="UP001204144"/>
    </source>
</evidence>
<organism evidence="2 3">
    <name type="scientific">Lacihabitans soyangensis</name>
    <dbReference type="NCBI Taxonomy" id="869394"/>
    <lineage>
        <taxon>Bacteria</taxon>
        <taxon>Pseudomonadati</taxon>
        <taxon>Bacteroidota</taxon>
        <taxon>Cytophagia</taxon>
        <taxon>Cytophagales</taxon>
        <taxon>Leadbetterellaceae</taxon>
        <taxon>Lacihabitans</taxon>
    </lineage>
</organism>
<feature type="transmembrane region" description="Helical" evidence="1">
    <location>
        <begin position="6"/>
        <end position="24"/>
    </location>
</feature>
<evidence type="ECO:0000256" key="1">
    <source>
        <dbReference type="SAM" id="Phobius"/>
    </source>
</evidence>
<keyword evidence="1" id="KW-0812">Transmembrane</keyword>
<name>A0AAE3H610_9BACT</name>
<proteinExistence type="predicted"/>
<keyword evidence="1" id="KW-0472">Membrane</keyword>
<accession>A0AAE3H610</accession>
<reference evidence="2 3" key="1">
    <citation type="submission" date="2018-11" db="EMBL/GenBank/DDBJ databases">
        <title>Novel bacteria species description.</title>
        <authorList>
            <person name="Han J.-H."/>
        </authorList>
    </citation>
    <scope>NUCLEOTIDE SEQUENCE [LARGE SCALE GENOMIC DNA]</scope>
    <source>
        <strain evidence="2 3">KCTC23259</strain>
    </source>
</reference>
<dbReference type="Proteomes" id="UP001204144">
    <property type="component" value="Unassembled WGS sequence"/>
</dbReference>
<sequence length="67" mass="7760">MDIQLILLALLLIIGTYELVTLSIRPKSEKNMSLFWKKSLKHLGVFEKGLKNTDAQKFKITYYISNT</sequence>
<gene>
    <name evidence="2" type="ORF">EGI31_21595</name>
</gene>
<protein>
    <submittedName>
        <fullName evidence="2">Uncharacterized protein</fullName>
    </submittedName>
</protein>
<comment type="caution">
    <text evidence="2">The sequence shown here is derived from an EMBL/GenBank/DDBJ whole genome shotgun (WGS) entry which is preliminary data.</text>
</comment>
<dbReference type="RefSeq" id="WP_255039248.1">
    <property type="nucleotide sequence ID" value="NZ_RJUF01000184.1"/>
</dbReference>
<keyword evidence="3" id="KW-1185">Reference proteome</keyword>